<sequence length="429" mass="49723">MCKLVCRIFLWYLHSSPNYQLAVRIGYLLFWLLPAWAYAQKPVPPAFHPEPEEALKRYQTTLTQLRQEHPNHRDLPDLKFFLFGMGDRLKLIYRNGRLLNALTGNIEEQWRVEREVIVPSEYLVQLTLAGETPPQSRTIQIREDENGVWILQPDKRPKLIPGTRSRVNLPTFADKAYGPVLRVLHQELLINVINGRPVPNFLVYARPWFRDAALMAMVLRATDNLSLIRDWIMAIRDPFDRNNRGIAEADNLGQVLFLISLVSDKSHPAVAMVLDSVRRFTKDTHIVGRTDYAEHPVFQTKWLKYGLKALNLPDPYVIPAQYDTYSALVWWAYRDQHVAGKKFDDETGRNYPYLVWAEDNFYGQSGASEKRGMVGSLDYPLSWEQQASAAHYPSLTVLERDLVKQKLAFPHTWHAAEMFLLLSQQQLNK</sequence>
<dbReference type="EMBL" id="CAIT01000006">
    <property type="protein sequence ID" value="CCH54050.1"/>
    <property type="molecule type" value="Genomic_DNA"/>
</dbReference>
<accession>I2GJH5</accession>
<proteinExistence type="predicted"/>
<dbReference type="STRING" id="1185876.BN8_03190"/>
<dbReference type="Proteomes" id="UP000009309">
    <property type="component" value="Unassembled WGS sequence"/>
</dbReference>
<evidence type="ECO:0000313" key="2">
    <source>
        <dbReference type="EMBL" id="CCH54050.1"/>
    </source>
</evidence>
<reference evidence="2 3" key="1">
    <citation type="journal article" date="2012" name="J. Bacteriol.">
        <title>Genome Sequence of the Filamentous Bacterium Fibrisoma limi BUZ 3T.</title>
        <authorList>
            <person name="Filippini M."/>
            <person name="Qi W."/>
            <person name="Jaenicke S."/>
            <person name="Goesmann A."/>
            <person name="Smits T.H."/>
            <person name="Bagheri H.C."/>
        </authorList>
    </citation>
    <scope>NUCLEOTIDE SEQUENCE [LARGE SCALE GENOMIC DNA]</scope>
    <source>
        <strain evidence="3">BUZ 3T</strain>
    </source>
</reference>
<protein>
    <submittedName>
        <fullName evidence="2">Uncharacterized protein</fullName>
    </submittedName>
</protein>
<keyword evidence="1" id="KW-0472">Membrane</keyword>
<keyword evidence="1" id="KW-0812">Transmembrane</keyword>
<name>I2GJH5_9BACT</name>
<comment type="caution">
    <text evidence="2">The sequence shown here is derived from an EMBL/GenBank/DDBJ whole genome shotgun (WGS) entry which is preliminary data.</text>
</comment>
<gene>
    <name evidence="2" type="ORF">BN8_03190</name>
</gene>
<organism evidence="2 3">
    <name type="scientific">Fibrisoma limi BUZ 3</name>
    <dbReference type="NCBI Taxonomy" id="1185876"/>
    <lineage>
        <taxon>Bacteria</taxon>
        <taxon>Pseudomonadati</taxon>
        <taxon>Bacteroidota</taxon>
        <taxon>Cytophagia</taxon>
        <taxon>Cytophagales</taxon>
        <taxon>Spirosomataceae</taxon>
        <taxon>Fibrisoma</taxon>
    </lineage>
</organism>
<evidence type="ECO:0000313" key="3">
    <source>
        <dbReference type="Proteomes" id="UP000009309"/>
    </source>
</evidence>
<keyword evidence="1" id="KW-1133">Transmembrane helix</keyword>
<dbReference type="eggNOG" id="ENOG502ZAJ1">
    <property type="taxonomic scope" value="Bacteria"/>
</dbReference>
<evidence type="ECO:0000256" key="1">
    <source>
        <dbReference type="SAM" id="Phobius"/>
    </source>
</evidence>
<feature type="transmembrane region" description="Helical" evidence="1">
    <location>
        <begin position="21"/>
        <end position="39"/>
    </location>
</feature>
<dbReference type="AlphaFoldDB" id="I2GJH5"/>
<keyword evidence="3" id="KW-1185">Reference proteome</keyword>